<feature type="signal peptide" evidence="2">
    <location>
        <begin position="1"/>
        <end position="22"/>
    </location>
</feature>
<dbReference type="RefSeq" id="WP_136928812.1">
    <property type="nucleotide sequence ID" value="NZ_SSMQ01000008.1"/>
</dbReference>
<evidence type="ECO:0000256" key="1">
    <source>
        <dbReference type="PROSITE-ProRule" id="PRU00339"/>
    </source>
</evidence>
<protein>
    <submittedName>
        <fullName evidence="3">Tetratricopeptide repeat protein</fullName>
    </submittedName>
</protein>
<comment type="caution">
    <text evidence="3">The sequence shown here is derived from an EMBL/GenBank/DDBJ whole genome shotgun (WGS) entry which is preliminary data.</text>
</comment>
<sequence length="436" mass="47252">MRGGARAALVTFALSGMGCAGAAPMTPAPGAPATESQARGDAPAWLPAYTDAQRELLAPVDTPIQVPAPRVYPDLHRFEYAGPARLDDIKRTLRFSTLIITVIEKSPRLYALDKAAPELANLVAQYGPPPAAEPDPWQTVEVVRKDRALSLVPVKLSDEAKASLATARSKRDAGETKAAVEAFRAARGFTRAAGIALELGEMLVAQKHPQEAREAFEDAIRIDPTLATAHLRLAELAEKRGEREEARRRLAEAIAFWPASRRAMALADRLSNGLASSRHTRLPLFHVFLDVDSAGAIHVGSSGGDPARIYAGCRAVMRYEPEVRARIFEQPEDVPYHLTMMEELICLESAIGTYIAARMSKEGAPADPAMEALLEVAHEEGLGGYVMTEILGRHRPERARGAPREVHQAMVRYVERTMLGAPLVADPAQGVYTAAR</sequence>
<dbReference type="Pfam" id="PF14559">
    <property type="entry name" value="TPR_19"/>
    <property type="match status" value="1"/>
</dbReference>
<feature type="chain" id="PRO_5020435774" evidence="2">
    <location>
        <begin position="23"/>
        <end position="436"/>
    </location>
</feature>
<organism evidence="3 4">
    <name type="scientific">Polyangium fumosum</name>
    <dbReference type="NCBI Taxonomy" id="889272"/>
    <lineage>
        <taxon>Bacteria</taxon>
        <taxon>Pseudomonadati</taxon>
        <taxon>Myxococcota</taxon>
        <taxon>Polyangia</taxon>
        <taxon>Polyangiales</taxon>
        <taxon>Polyangiaceae</taxon>
        <taxon>Polyangium</taxon>
    </lineage>
</organism>
<keyword evidence="4" id="KW-1185">Reference proteome</keyword>
<keyword evidence="2" id="KW-0732">Signal</keyword>
<dbReference type="AlphaFoldDB" id="A0A4U1JFH2"/>
<dbReference type="EMBL" id="SSMQ01000008">
    <property type="protein sequence ID" value="TKD10012.1"/>
    <property type="molecule type" value="Genomic_DNA"/>
</dbReference>
<dbReference type="PROSITE" id="PS50005">
    <property type="entry name" value="TPR"/>
    <property type="match status" value="1"/>
</dbReference>
<accession>A0A4U1JFH2</accession>
<dbReference type="PROSITE" id="PS51257">
    <property type="entry name" value="PROKAR_LIPOPROTEIN"/>
    <property type="match status" value="1"/>
</dbReference>
<reference evidence="3 4" key="1">
    <citation type="submission" date="2019-04" db="EMBL/GenBank/DDBJ databases">
        <authorList>
            <person name="Li Y."/>
            <person name="Wang J."/>
        </authorList>
    </citation>
    <scope>NUCLEOTIDE SEQUENCE [LARGE SCALE GENOMIC DNA]</scope>
    <source>
        <strain evidence="3 4">DSM 14668</strain>
    </source>
</reference>
<evidence type="ECO:0000313" key="3">
    <source>
        <dbReference type="EMBL" id="TKD10012.1"/>
    </source>
</evidence>
<feature type="repeat" description="TPR" evidence="1">
    <location>
        <begin position="193"/>
        <end position="226"/>
    </location>
</feature>
<keyword evidence="1" id="KW-0802">TPR repeat</keyword>
<proteinExistence type="predicted"/>
<dbReference type="SMART" id="SM00028">
    <property type="entry name" value="TPR"/>
    <property type="match status" value="2"/>
</dbReference>
<evidence type="ECO:0000313" key="4">
    <source>
        <dbReference type="Proteomes" id="UP000309215"/>
    </source>
</evidence>
<gene>
    <name evidence="3" type="ORF">E8A74_10440</name>
</gene>
<name>A0A4U1JFH2_9BACT</name>
<dbReference type="InterPro" id="IPR011990">
    <property type="entry name" value="TPR-like_helical_dom_sf"/>
</dbReference>
<dbReference type="SUPFAM" id="SSF48452">
    <property type="entry name" value="TPR-like"/>
    <property type="match status" value="1"/>
</dbReference>
<evidence type="ECO:0000256" key="2">
    <source>
        <dbReference type="SAM" id="SignalP"/>
    </source>
</evidence>
<dbReference type="Proteomes" id="UP000309215">
    <property type="component" value="Unassembled WGS sequence"/>
</dbReference>
<dbReference type="Gene3D" id="1.25.40.10">
    <property type="entry name" value="Tetratricopeptide repeat domain"/>
    <property type="match status" value="1"/>
</dbReference>
<dbReference type="OrthoDB" id="5491238at2"/>
<dbReference type="InterPro" id="IPR019734">
    <property type="entry name" value="TPR_rpt"/>
</dbReference>